<dbReference type="PANTHER" id="PTHR42852:SF6">
    <property type="entry name" value="THIOL:DISULFIDE INTERCHANGE PROTEIN DSBE"/>
    <property type="match status" value="1"/>
</dbReference>
<reference evidence="7" key="1">
    <citation type="journal article" date="2019" name="Int. J. Syst. Evol. Microbiol.">
        <title>The Global Catalogue of Microorganisms (GCM) 10K type strain sequencing project: providing services to taxonomists for standard genome sequencing and annotation.</title>
        <authorList>
            <consortium name="The Broad Institute Genomics Platform"/>
            <consortium name="The Broad Institute Genome Sequencing Center for Infectious Disease"/>
            <person name="Wu L."/>
            <person name="Ma J."/>
        </authorList>
    </citation>
    <scope>NUCLEOTIDE SEQUENCE [LARGE SCALE GENOMIC DNA]</scope>
    <source>
        <strain evidence="7">KCTC 52925</strain>
    </source>
</reference>
<evidence type="ECO:0000256" key="1">
    <source>
        <dbReference type="ARBA" id="ARBA00004196"/>
    </source>
</evidence>
<dbReference type="InterPro" id="IPR050553">
    <property type="entry name" value="Thioredoxin_ResA/DsbE_sf"/>
</dbReference>
<dbReference type="Pfam" id="PF00578">
    <property type="entry name" value="AhpC-TSA"/>
    <property type="match status" value="1"/>
</dbReference>
<keyword evidence="3" id="KW-1015">Disulfide bond</keyword>
<dbReference type="InterPro" id="IPR036249">
    <property type="entry name" value="Thioredoxin-like_sf"/>
</dbReference>
<organism evidence="6 7">
    <name type="scientific">Christiangramia antarctica</name>
    <dbReference type="NCBI Taxonomy" id="2058158"/>
    <lineage>
        <taxon>Bacteria</taxon>
        <taxon>Pseudomonadati</taxon>
        <taxon>Bacteroidota</taxon>
        <taxon>Flavobacteriia</taxon>
        <taxon>Flavobacteriales</taxon>
        <taxon>Flavobacteriaceae</taxon>
        <taxon>Christiangramia</taxon>
    </lineage>
</organism>
<evidence type="ECO:0000313" key="7">
    <source>
        <dbReference type="Proteomes" id="UP001597438"/>
    </source>
</evidence>
<evidence type="ECO:0000256" key="4">
    <source>
        <dbReference type="ARBA" id="ARBA00023284"/>
    </source>
</evidence>
<dbReference type="Gene3D" id="3.40.30.10">
    <property type="entry name" value="Glutaredoxin"/>
    <property type="match status" value="1"/>
</dbReference>
<dbReference type="RefSeq" id="WP_251742088.1">
    <property type="nucleotide sequence ID" value="NZ_JBHUOJ010000009.1"/>
</dbReference>
<dbReference type="SUPFAM" id="SSF52833">
    <property type="entry name" value="Thioredoxin-like"/>
    <property type="match status" value="1"/>
</dbReference>
<keyword evidence="4" id="KW-0676">Redox-active center</keyword>
<evidence type="ECO:0000259" key="5">
    <source>
        <dbReference type="PROSITE" id="PS51352"/>
    </source>
</evidence>
<dbReference type="PANTHER" id="PTHR42852">
    <property type="entry name" value="THIOL:DISULFIDE INTERCHANGE PROTEIN DSBE"/>
    <property type="match status" value="1"/>
</dbReference>
<comment type="subcellular location">
    <subcellularLocation>
        <location evidence="1">Cell envelope</location>
    </subcellularLocation>
</comment>
<accession>A0ABW5X0Z0</accession>
<dbReference type="EMBL" id="JBHUOJ010000009">
    <property type="protein sequence ID" value="MFD2832741.1"/>
    <property type="molecule type" value="Genomic_DNA"/>
</dbReference>
<dbReference type="Pfam" id="PF14289">
    <property type="entry name" value="DUF4369"/>
    <property type="match status" value="1"/>
</dbReference>
<keyword evidence="7" id="KW-1185">Reference proteome</keyword>
<protein>
    <submittedName>
        <fullName evidence="6">Redoxin domain-containing protein</fullName>
    </submittedName>
</protein>
<gene>
    <name evidence="6" type="ORF">ACFSYS_05525</name>
</gene>
<name>A0ABW5X0Z0_9FLAO</name>
<proteinExistence type="predicted"/>
<evidence type="ECO:0000256" key="3">
    <source>
        <dbReference type="ARBA" id="ARBA00023157"/>
    </source>
</evidence>
<keyword evidence="2" id="KW-0201">Cytochrome c-type biogenesis</keyword>
<dbReference type="InterPro" id="IPR025380">
    <property type="entry name" value="DUF4369"/>
</dbReference>
<dbReference type="InterPro" id="IPR013766">
    <property type="entry name" value="Thioredoxin_domain"/>
</dbReference>
<dbReference type="PROSITE" id="PS51352">
    <property type="entry name" value="THIOREDOXIN_2"/>
    <property type="match status" value="1"/>
</dbReference>
<evidence type="ECO:0000256" key="2">
    <source>
        <dbReference type="ARBA" id="ARBA00022748"/>
    </source>
</evidence>
<evidence type="ECO:0000313" key="6">
    <source>
        <dbReference type="EMBL" id="MFD2832741.1"/>
    </source>
</evidence>
<sequence length="374" mass="42349">MRNIAMFFMLSLLILTGCEDDKGYYIKGNAEGIENGKKVTISEIDPQSRSQNIVDSTTIKDGEFEIDLAEVEIPNLNFLQIEGMEGMVIFISENEKLEFNINKDSIRGSSVSGGPENDNLKKYLAHVTEFQRKMNQIQMDGRQAMIQKDSTKLATIQETQKELLDNDKNLRTEMFGRNKDSFVGVMILTDLLSMRTQSTAEMREMYSELSERMKETPLAKSLEEALNKMGATEVGSKAPDFTGPTPQGEKIALHKNLGKVTIIDFWASWCKPCRVENPNLVKTYNKYKDQGLQIISVSLDRQGQKEKWVQAIADDNLEQWMHVSNLQFWQDPIARSYQIEAIPAMFVLDENGVIVARNLRGESLDAKIGELIQG</sequence>
<dbReference type="InterPro" id="IPR000866">
    <property type="entry name" value="AhpC/TSA"/>
</dbReference>
<dbReference type="PROSITE" id="PS51257">
    <property type="entry name" value="PROKAR_LIPOPROTEIN"/>
    <property type="match status" value="1"/>
</dbReference>
<dbReference type="Proteomes" id="UP001597438">
    <property type="component" value="Unassembled WGS sequence"/>
</dbReference>
<feature type="domain" description="Thioredoxin" evidence="5">
    <location>
        <begin position="232"/>
        <end position="374"/>
    </location>
</feature>
<dbReference type="CDD" id="cd02966">
    <property type="entry name" value="TlpA_like_family"/>
    <property type="match status" value="1"/>
</dbReference>
<comment type="caution">
    <text evidence="6">The sequence shown here is derived from an EMBL/GenBank/DDBJ whole genome shotgun (WGS) entry which is preliminary data.</text>
</comment>